<comment type="caution">
    <text evidence="4">Lacks conserved residue(s) required for the propagation of feature annotation.</text>
</comment>
<gene>
    <name evidence="7" type="ORF">MAGMO_3898</name>
</gene>
<feature type="binding site" evidence="4">
    <location>
        <begin position="17"/>
        <end position="24"/>
    </location>
    <ligand>
        <name>ATP</name>
        <dbReference type="ChEBI" id="CHEBI:30616"/>
    </ligand>
</feature>
<protein>
    <submittedName>
        <fullName evidence="7">Uncharacterized protein</fullName>
    </submittedName>
</protein>
<keyword evidence="1 4" id="KW-0547">Nucleotide-binding</keyword>
<dbReference type="PIRSF" id="PIRSF005052">
    <property type="entry name" value="P-loopkin"/>
    <property type="match status" value="1"/>
</dbReference>
<keyword evidence="3 4" id="KW-0342">GTP-binding</keyword>
<evidence type="ECO:0000256" key="2">
    <source>
        <dbReference type="ARBA" id="ARBA00022840"/>
    </source>
</evidence>
<dbReference type="Gene3D" id="3.40.50.300">
    <property type="entry name" value="P-loop containing nucleotide triphosphate hydrolases"/>
    <property type="match status" value="1"/>
</dbReference>
<dbReference type="GO" id="GO:0005524">
    <property type="term" value="F:ATP binding"/>
    <property type="evidence" value="ECO:0007669"/>
    <property type="project" value="UniProtKB-UniRule"/>
</dbReference>
<dbReference type="EMBL" id="LO017727">
    <property type="protein sequence ID" value="CRH08026.1"/>
    <property type="molecule type" value="Genomic_DNA"/>
</dbReference>
<dbReference type="InterPro" id="IPR005337">
    <property type="entry name" value="RapZ-like"/>
</dbReference>
<feature type="domain" description="RapZ-like N-terminal" evidence="5">
    <location>
        <begin position="12"/>
        <end position="168"/>
    </location>
</feature>
<dbReference type="PANTHER" id="PTHR30448:SF0">
    <property type="entry name" value="RNASE ADAPTER PROTEIN RAPZ"/>
    <property type="match status" value="1"/>
</dbReference>
<proteinExistence type="inferred from homology"/>
<evidence type="ECO:0000256" key="3">
    <source>
        <dbReference type="ARBA" id="ARBA00023134"/>
    </source>
</evidence>
<evidence type="ECO:0000259" key="5">
    <source>
        <dbReference type="Pfam" id="PF03668"/>
    </source>
</evidence>
<organism evidence="7">
    <name type="scientific">Magnetococcus massalia (strain MO-1)</name>
    <dbReference type="NCBI Taxonomy" id="451514"/>
    <lineage>
        <taxon>Bacteria</taxon>
        <taxon>Pseudomonadati</taxon>
        <taxon>Pseudomonadota</taxon>
        <taxon>Magnetococcia</taxon>
        <taxon>Magnetococcales</taxon>
        <taxon>Magnetococcaceae</taxon>
        <taxon>Magnetococcus</taxon>
    </lineage>
</organism>
<evidence type="ECO:0000256" key="1">
    <source>
        <dbReference type="ARBA" id="ARBA00022741"/>
    </source>
</evidence>
<evidence type="ECO:0000259" key="6">
    <source>
        <dbReference type="Pfam" id="PF22740"/>
    </source>
</evidence>
<dbReference type="InterPro" id="IPR027417">
    <property type="entry name" value="P-loop_NTPase"/>
</dbReference>
<accession>A0A1S7LQH8</accession>
<keyword evidence="2 4" id="KW-0067">ATP-binding</keyword>
<sequence length="297" mass="34106">MEALEKTRLKRLVLVAGLSGAGKSTALKSLEDLGFTWVDNPPIQALPQMVEQIAAEQGAAQLAVGLHLRGQEDALQHLDAAHSPIYALITSQVAQFELLYLEAQTDLLVKRYRETRRRHPLGNGLSIMEAIEQERELMAPFRERADMVIDTTHLRPRELQSRLGTLFQEGAQHRELTLFLRSFGFKYGTNTDADMVLDSRFLCNPYYEPQLRDLTGLDEPVQQFLERDGEVSRFLTHLEELFLYLIPRYMQENKCYFTADIGCTGGHHRSVYLVEQLRERLAAKGYLVHVRHRDIER</sequence>
<dbReference type="InterPro" id="IPR053930">
    <property type="entry name" value="RapZ-like_N"/>
</dbReference>
<dbReference type="Pfam" id="PF22740">
    <property type="entry name" value="PapZ_C"/>
    <property type="match status" value="1"/>
</dbReference>
<dbReference type="PANTHER" id="PTHR30448">
    <property type="entry name" value="RNASE ADAPTER PROTEIN RAPZ"/>
    <property type="match status" value="1"/>
</dbReference>
<dbReference type="NCBIfam" id="NF003828">
    <property type="entry name" value="PRK05416.1"/>
    <property type="match status" value="1"/>
</dbReference>
<feature type="domain" description="RapZ C-terminal" evidence="6">
    <location>
        <begin position="177"/>
        <end position="296"/>
    </location>
</feature>
<dbReference type="SUPFAM" id="SSF52540">
    <property type="entry name" value="P-loop containing nucleoside triphosphate hydrolases"/>
    <property type="match status" value="1"/>
</dbReference>
<dbReference type="HAMAP" id="MF_00636">
    <property type="entry name" value="RapZ_like"/>
    <property type="match status" value="1"/>
</dbReference>
<dbReference type="InterPro" id="IPR053931">
    <property type="entry name" value="RapZ_C"/>
</dbReference>
<dbReference type="Pfam" id="PF03668">
    <property type="entry name" value="RapZ-like_N"/>
    <property type="match status" value="1"/>
</dbReference>
<reference evidence="7" key="1">
    <citation type="submission" date="2015-04" db="EMBL/GenBank/DDBJ databases">
        <authorList>
            <person name="Syromyatnikov M.Y."/>
            <person name="Popov V.N."/>
        </authorList>
    </citation>
    <scope>NUCLEOTIDE SEQUENCE</scope>
    <source>
        <strain evidence="7">MO-1</strain>
    </source>
</reference>
<evidence type="ECO:0000256" key="4">
    <source>
        <dbReference type="HAMAP-Rule" id="MF_00636"/>
    </source>
</evidence>
<name>A0A1S7LQH8_MAGMO</name>
<evidence type="ECO:0000313" key="7">
    <source>
        <dbReference type="EMBL" id="CRH08026.1"/>
    </source>
</evidence>
<dbReference type="AlphaFoldDB" id="A0A1S7LQH8"/>
<dbReference type="GO" id="GO:0005525">
    <property type="term" value="F:GTP binding"/>
    <property type="evidence" value="ECO:0007669"/>
    <property type="project" value="UniProtKB-UniRule"/>
</dbReference>